<dbReference type="STRING" id="98765.A0A2R6NQB6"/>
<evidence type="ECO:0000259" key="1">
    <source>
        <dbReference type="Pfam" id="PF01965"/>
    </source>
</evidence>
<dbReference type="PANTHER" id="PTHR43130:SF3">
    <property type="entry name" value="HTH-TYPE TRANSCRIPTIONAL REGULATOR RV1931C"/>
    <property type="match status" value="1"/>
</dbReference>
<organism evidence="2 3">
    <name type="scientific">Hermanssonia centrifuga</name>
    <dbReference type="NCBI Taxonomy" id="98765"/>
    <lineage>
        <taxon>Eukaryota</taxon>
        <taxon>Fungi</taxon>
        <taxon>Dikarya</taxon>
        <taxon>Basidiomycota</taxon>
        <taxon>Agaricomycotina</taxon>
        <taxon>Agaricomycetes</taxon>
        <taxon>Polyporales</taxon>
        <taxon>Meruliaceae</taxon>
        <taxon>Hermanssonia</taxon>
    </lineage>
</organism>
<dbReference type="Gene3D" id="3.40.50.880">
    <property type="match status" value="1"/>
</dbReference>
<dbReference type="InterPro" id="IPR029062">
    <property type="entry name" value="Class_I_gatase-like"/>
</dbReference>
<name>A0A2R6NQB6_9APHY</name>
<protein>
    <recommendedName>
        <fullName evidence="1">DJ-1/PfpI domain-containing protein</fullName>
    </recommendedName>
</protein>
<dbReference type="Pfam" id="PF01965">
    <property type="entry name" value="DJ-1_PfpI"/>
    <property type="match status" value="1"/>
</dbReference>
<dbReference type="EMBL" id="MLYV02000961">
    <property type="protein sequence ID" value="PSR74737.1"/>
    <property type="molecule type" value="Genomic_DNA"/>
</dbReference>
<dbReference type="SUPFAM" id="SSF52317">
    <property type="entry name" value="Class I glutamine amidotransferase-like"/>
    <property type="match status" value="1"/>
</dbReference>
<feature type="domain" description="DJ-1/PfpI" evidence="1">
    <location>
        <begin position="85"/>
        <end position="169"/>
    </location>
</feature>
<gene>
    <name evidence="2" type="ORF">PHLCEN_2v9616</name>
</gene>
<keyword evidence="3" id="KW-1185">Reference proteome</keyword>
<dbReference type="InterPro" id="IPR002818">
    <property type="entry name" value="DJ-1/PfpI"/>
</dbReference>
<dbReference type="AlphaFoldDB" id="A0A2R6NQB6"/>
<proteinExistence type="predicted"/>
<dbReference type="PANTHER" id="PTHR43130">
    <property type="entry name" value="ARAC-FAMILY TRANSCRIPTIONAL REGULATOR"/>
    <property type="match status" value="1"/>
</dbReference>
<reference evidence="2 3" key="1">
    <citation type="submission" date="2018-02" db="EMBL/GenBank/DDBJ databases">
        <title>Genome sequence of the basidiomycete white-rot fungus Phlebia centrifuga.</title>
        <authorList>
            <person name="Granchi Z."/>
            <person name="Peng M."/>
            <person name="de Vries R.P."/>
            <person name="Hilden K."/>
            <person name="Makela M.R."/>
            <person name="Grigoriev I."/>
            <person name="Riley R."/>
        </authorList>
    </citation>
    <scope>NUCLEOTIDE SEQUENCE [LARGE SCALE GENOMIC DNA]</scope>
    <source>
        <strain evidence="2 3">FBCC195</strain>
    </source>
</reference>
<dbReference type="OrthoDB" id="543156at2759"/>
<evidence type="ECO:0000313" key="3">
    <source>
        <dbReference type="Proteomes" id="UP000186601"/>
    </source>
</evidence>
<dbReference type="Proteomes" id="UP000186601">
    <property type="component" value="Unassembled WGS sequence"/>
</dbReference>
<comment type="caution">
    <text evidence="2">The sequence shown here is derived from an EMBL/GenBank/DDBJ whole genome shotgun (WGS) entry which is preliminary data.</text>
</comment>
<accession>A0A2R6NQB6</accession>
<sequence length="201" mass="21805">MDLVKSGLHSVKITTLAIVSSSNHPEMTFTLSLAVCLFPGVCVLDFAGPMELLSFISPKILASGLMTYETPYTIEPVYLSVSKEPVVAVSGMYDEVKADEQFDILLVPGGDTNPEICPKALLDFLKKKKQAPNAKYVLSVCTESEVLAHAGLLEGKRATTSKSSFNRIKVGHEMANFVRGTVELSIHKEGDGEFAEFYGLV</sequence>
<evidence type="ECO:0000313" key="2">
    <source>
        <dbReference type="EMBL" id="PSR74737.1"/>
    </source>
</evidence>
<dbReference type="InterPro" id="IPR052158">
    <property type="entry name" value="INH-QAR"/>
</dbReference>